<evidence type="ECO:0000313" key="4">
    <source>
        <dbReference type="Proteomes" id="UP001448498"/>
    </source>
</evidence>
<evidence type="ECO:0000259" key="2">
    <source>
        <dbReference type="Pfam" id="PF14310"/>
    </source>
</evidence>
<feature type="compositionally biased region" description="Basic residues" evidence="1">
    <location>
        <begin position="1"/>
        <end position="17"/>
    </location>
</feature>
<organism evidence="3 4">
    <name type="scientific">Burkholderia arboris</name>
    <dbReference type="NCBI Taxonomy" id="488730"/>
    <lineage>
        <taxon>Bacteria</taxon>
        <taxon>Pseudomonadati</taxon>
        <taxon>Pseudomonadota</taxon>
        <taxon>Betaproteobacteria</taxon>
        <taxon>Burkholderiales</taxon>
        <taxon>Burkholderiaceae</taxon>
        <taxon>Burkholderia</taxon>
        <taxon>Burkholderia cepacia complex</taxon>
    </lineage>
</organism>
<dbReference type="EMBL" id="CP109821">
    <property type="protein sequence ID" value="XAE47288.1"/>
    <property type="molecule type" value="Genomic_DNA"/>
</dbReference>
<dbReference type="InterPro" id="IPR026891">
    <property type="entry name" value="Fn3-like"/>
</dbReference>
<name>A0ABZ3DDV4_9BURK</name>
<sequence length="84" mass="9768">MRSRQCLRKSARQRHRSPCPSPKRLVGWARVALQPGEARTVSVAVPAQHFAVWMRMRTHGGSARAAPCCRRPRRRAIRRRCRIR</sequence>
<keyword evidence="4" id="KW-1185">Reference proteome</keyword>
<dbReference type="InterPro" id="IPR013783">
    <property type="entry name" value="Ig-like_fold"/>
</dbReference>
<dbReference type="Proteomes" id="UP001448498">
    <property type="component" value="Chromosome 1"/>
</dbReference>
<protein>
    <submittedName>
        <fullName evidence="3">Fibronectin type III-like domain-contianing protein</fullName>
    </submittedName>
</protein>
<evidence type="ECO:0000256" key="1">
    <source>
        <dbReference type="SAM" id="MobiDB-lite"/>
    </source>
</evidence>
<feature type="domain" description="Fibronectin type III-like" evidence="2">
    <location>
        <begin position="18"/>
        <end position="55"/>
    </location>
</feature>
<evidence type="ECO:0000313" key="3">
    <source>
        <dbReference type="EMBL" id="XAE47288.1"/>
    </source>
</evidence>
<feature type="region of interest" description="Disordered" evidence="1">
    <location>
        <begin position="1"/>
        <end position="21"/>
    </location>
</feature>
<proteinExistence type="predicted"/>
<accession>A0ABZ3DDV4</accession>
<reference evidence="3 4" key="1">
    <citation type="submission" date="2022-10" db="EMBL/GenBank/DDBJ databases">
        <title>Genomic of Burkholderia cepacia PN-1.</title>
        <authorList>
            <person name="Yang Y."/>
            <person name="Guan H."/>
            <person name="Huang J."/>
        </authorList>
    </citation>
    <scope>NUCLEOTIDE SEQUENCE [LARGE SCALE GENOMIC DNA]</scope>
    <source>
        <strain evidence="3 4">PN-1</strain>
    </source>
</reference>
<dbReference type="Pfam" id="PF14310">
    <property type="entry name" value="Fn3-like"/>
    <property type="match status" value="1"/>
</dbReference>
<dbReference type="Gene3D" id="2.60.40.10">
    <property type="entry name" value="Immunoglobulins"/>
    <property type="match status" value="1"/>
</dbReference>
<gene>
    <name evidence="3" type="ORF">OHZ10_13140</name>
</gene>